<protein>
    <submittedName>
        <fullName evidence="3">Ethanolamine kinase 2</fullName>
    </submittedName>
</protein>
<organism evidence="3 4">
    <name type="scientific">Anaeramoeba flamelloides</name>
    <dbReference type="NCBI Taxonomy" id="1746091"/>
    <lineage>
        <taxon>Eukaryota</taxon>
        <taxon>Metamonada</taxon>
        <taxon>Anaeramoebidae</taxon>
        <taxon>Anaeramoeba</taxon>
    </lineage>
</organism>
<evidence type="ECO:0000256" key="2">
    <source>
        <dbReference type="SAM" id="Phobius"/>
    </source>
</evidence>
<dbReference type="EMBL" id="JAOAOG010000239">
    <property type="protein sequence ID" value="KAJ6237338.1"/>
    <property type="molecule type" value="Genomic_DNA"/>
</dbReference>
<dbReference type="PANTHER" id="PTHR22603:SF93">
    <property type="entry name" value="RE24176P"/>
    <property type="match status" value="1"/>
</dbReference>
<name>A0ABQ8XXJ6_9EUKA</name>
<dbReference type="InterPro" id="IPR011009">
    <property type="entry name" value="Kinase-like_dom_sf"/>
</dbReference>
<keyword evidence="2" id="KW-0812">Transmembrane</keyword>
<keyword evidence="2" id="KW-0472">Membrane</keyword>
<keyword evidence="2" id="KW-1133">Transmembrane helix</keyword>
<feature type="transmembrane region" description="Helical" evidence="2">
    <location>
        <begin position="293"/>
        <end position="312"/>
    </location>
</feature>
<dbReference type="GO" id="GO:0016301">
    <property type="term" value="F:kinase activity"/>
    <property type="evidence" value="ECO:0007669"/>
    <property type="project" value="UniProtKB-KW"/>
</dbReference>
<comment type="similarity">
    <text evidence="1">Belongs to the choline/ethanolamine kinase family.</text>
</comment>
<dbReference type="PANTHER" id="PTHR22603">
    <property type="entry name" value="CHOLINE/ETHANOALAMINE KINASE"/>
    <property type="match status" value="1"/>
</dbReference>
<dbReference type="Gene3D" id="3.30.200.20">
    <property type="entry name" value="Phosphorylase Kinase, domain 1"/>
    <property type="match status" value="1"/>
</dbReference>
<dbReference type="SUPFAM" id="SSF56112">
    <property type="entry name" value="Protein kinase-like (PK-like)"/>
    <property type="match status" value="1"/>
</dbReference>
<dbReference type="Pfam" id="PF01633">
    <property type="entry name" value="Choline_kinase"/>
    <property type="match status" value="1"/>
</dbReference>
<gene>
    <name evidence="3" type="ORF">M0813_26895</name>
</gene>
<dbReference type="Proteomes" id="UP001150062">
    <property type="component" value="Unassembled WGS sequence"/>
</dbReference>
<comment type="caution">
    <text evidence="3">The sequence shown here is derived from an EMBL/GenBank/DDBJ whole genome shotgun (WGS) entry which is preliminary data.</text>
</comment>
<sequence>MELSSIIKYPYHKILLNVQDPRHLINFVNNLNVPNWKCTEITSLSIKKLCGGIANTAYKISCGTKSVTLRLSGFETNKEFDKFKNIEIEFLMLDLLSKMGLAPILYARTLNGSILEYYKGRKIKLEEMRSAMFQKKIASKFVQLHTLSFEMNKKFKITCWHLFKEYTTVIKTHLVEESEILHFQKIEKLILNLKQLVKKTIQSDLCICHNDLNYSNIIINPKTKEVKFIDFEFCAINNPWFDLGNHLVQYCSKDTIIELLPTNKEITTFLQFYLLEKESSLDRINFAVYASRLFMLLATLLWGCWGQMMFFLSNLNNDYPKYYKQKYKVAYYLLDQLRKEFGAKINF</sequence>
<keyword evidence="3" id="KW-0418">Kinase</keyword>
<keyword evidence="4" id="KW-1185">Reference proteome</keyword>
<evidence type="ECO:0000313" key="4">
    <source>
        <dbReference type="Proteomes" id="UP001150062"/>
    </source>
</evidence>
<accession>A0ABQ8XXJ6</accession>
<dbReference type="Gene3D" id="3.90.1200.10">
    <property type="match status" value="1"/>
</dbReference>
<proteinExistence type="inferred from homology"/>
<keyword evidence="3" id="KW-0808">Transferase</keyword>
<evidence type="ECO:0000256" key="1">
    <source>
        <dbReference type="ARBA" id="ARBA00038211"/>
    </source>
</evidence>
<evidence type="ECO:0000313" key="3">
    <source>
        <dbReference type="EMBL" id="KAJ6237338.1"/>
    </source>
</evidence>
<reference evidence="3" key="1">
    <citation type="submission" date="2022-08" db="EMBL/GenBank/DDBJ databases">
        <title>Novel sulfate-reducing endosymbionts in the free-living metamonad Anaeramoeba.</title>
        <authorList>
            <person name="Jerlstrom-Hultqvist J."/>
            <person name="Cepicka I."/>
            <person name="Gallot-Lavallee L."/>
            <person name="Salas-Leiva D."/>
            <person name="Curtis B.A."/>
            <person name="Zahonova K."/>
            <person name="Pipaliya S."/>
            <person name="Dacks J."/>
            <person name="Roger A.J."/>
        </authorList>
    </citation>
    <scope>NUCLEOTIDE SEQUENCE</scope>
    <source>
        <strain evidence="3">Schooner1</strain>
    </source>
</reference>